<dbReference type="EMBL" id="JACHGY010000001">
    <property type="protein sequence ID" value="MBB6428666.1"/>
    <property type="molecule type" value="Genomic_DNA"/>
</dbReference>
<keyword evidence="3" id="KW-1185">Reference proteome</keyword>
<reference evidence="2 3" key="1">
    <citation type="submission" date="2020-08" db="EMBL/GenBank/DDBJ databases">
        <title>Genomic Encyclopedia of Type Strains, Phase IV (KMG-IV): sequencing the most valuable type-strain genomes for metagenomic binning, comparative biology and taxonomic classification.</title>
        <authorList>
            <person name="Goeker M."/>
        </authorList>
    </citation>
    <scope>NUCLEOTIDE SEQUENCE [LARGE SCALE GENOMIC DNA]</scope>
    <source>
        <strain evidence="2 3">DSM 103725</strain>
    </source>
</reference>
<keyword evidence="1" id="KW-0472">Membrane</keyword>
<dbReference type="AlphaFoldDB" id="A0A7X0H3N3"/>
<evidence type="ECO:0000313" key="3">
    <source>
        <dbReference type="Proteomes" id="UP000541810"/>
    </source>
</evidence>
<sequence length="155" mass="17773">MNKNTVNRWLRITAVISILLFVGFLIRGLLFDLKARNSLDEKVASQSQMKQIYLGLYVYFTDYQSLPPSLSYPAFKMYMGVPNNAEFQNTPLANPRKGFQTYYLRQPKESFGQLMDSSDVGILFEVRDDETVAYESGVIGYADGHVKYHEESETD</sequence>
<proteinExistence type="predicted"/>
<dbReference type="RefSeq" id="WP_184676012.1">
    <property type="nucleotide sequence ID" value="NZ_JACHGY010000001.1"/>
</dbReference>
<organism evidence="2 3">
    <name type="scientific">Algisphaera agarilytica</name>
    <dbReference type="NCBI Taxonomy" id="1385975"/>
    <lineage>
        <taxon>Bacteria</taxon>
        <taxon>Pseudomonadati</taxon>
        <taxon>Planctomycetota</taxon>
        <taxon>Phycisphaerae</taxon>
        <taxon>Phycisphaerales</taxon>
        <taxon>Phycisphaeraceae</taxon>
        <taxon>Algisphaera</taxon>
    </lineage>
</organism>
<dbReference type="Proteomes" id="UP000541810">
    <property type="component" value="Unassembled WGS sequence"/>
</dbReference>
<protein>
    <submittedName>
        <fullName evidence="2">Uncharacterized protein</fullName>
    </submittedName>
</protein>
<evidence type="ECO:0000313" key="2">
    <source>
        <dbReference type="EMBL" id="MBB6428666.1"/>
    </source>
</evidence>
<comment type="caution">
    <text evidence="2">The sequence shown here is derived from an EMBL/GenBank/DDBJ whole genome shotgun (WGS) entry which is preliminary data.</text>
</comment>
<keyword evidence="1" id="KW-1133">Transmembrane helix</keyword>
<evidence type="ECO:0000256" key="1">
    <source>
        <dbReference type="SAM" id="Phobius"/>
    </source>
</evidence>
<accession>A0A7X0H3N3</accession>
<name>A0A7X0H3N3_9BACT</name>
<gene>
    <name evidence="2" type="ORF">HNQ40_000472</name>
</gene>
<keyword evidence="1" id="KW-0812">Transmembrane</keyword>
<feature type="transmembrane region" description="Helical" evidence="1">
    <location>
        <begin position="12"/>
        <end position="30"/>
    </location>
</feature>